<gene>
    <name evidence="4" type="primary">BPL1_1</name>
    <name evidence="4" type="ORF">BGZ97_005997</name>
</gene>
<dbReference type="NCBIfam" id="TIGR00121">
    <property type="entry name" value="birA_ligase"/>
    <property type="match status" value="1"/>
</dbReference>
<comment type="similarity">
    <text evidence="1">Belongs to the biotin--protein ligase family.</text>
</comment>
<dbReference type="SUPFAM" id="SSF52317">
    <property type="entry name" value="Class I glutamine amidotransferase-like"/>
    <property type="match status" value="2"/>
</dbReference>
<dbReference type="PANTHER" id="PTHR12835:SF5">
    <property type="entry name" value="BIOTIN--PROTEIN LIGASE"/>
    <property type="match status" value="1"/>
</dbReference>
<feature type="domain" description="BPL/LPL catalytic" evidence="3">
    <location>
        <begin position="387"/>
        <end position="601"/>
    </location>
</feature>
<evidence type="ECO:0000313" key="4">
    <source>
        <dbReference type="EMBL" id="KAG0291079.1"/>
    </source>
</evidence>
<dbReference type="OrthoDB" id="10250105at2759"/>
<name>A0A9P6QRS8_9FUNG</name>
<dbReference type="PROSITE" id="PS51733">
    <property type="entry name" value="BPL_LPL_CATALYTIC"/>
    <property type="match status" value="1"/>
</dbReference>
<dbReference type="Gene3D" id="3.30.930.10">
    <property type="entry name" value="Bira Bifunctional Protein, Domain 2"/>
    <property type="match status" value="1"/>
</dbReference>
<dbReference type="InterPro" id="IPR004143">
    <property type="entry name" value="BPL_LPL_catalytic"/>
</dbReference>
<comment type="caution">
    <text evidence="4">The sequence shown here is derived from an EMBL/GenBank/DDBJ whole genome shotgun (WGS) entry which is preliminary data.</text>
</comment>
<accession>A0A9P6QRS8</accession>
<dbReference type="SUPFAM" id="SSF55681">
    <property type="entry name" value="Class II aaRS and biotin synthetases"/>
    <property type="match status" value="1"/>
</dbReference>
<dbReference type="PANTHER" id="PTHR12835">
    <property type="entry name" value="BIOTIN PROTEIN LIGASE"/>
    <property type="match status" value="1"/>
</dbReference>
<keyword evidence="5" id="KW-1185">Reference proteome</keyword>
<reference evidence="4" key="1">
    <citation type="journal article" date="2020" name="Fungal Divers.">
        <title>Resolving the Mortierellaceae phylogeny through synthesis of multi-gene phylogenetics and phylogenomics.</title>
        <authorList>
            <person name="Vandepol N."/>
            <person name="Liber J."/>
            <person name="Desiro A."/>
            <person name="Na H."/>
            <person name="Kennedy M."/>
            <person name="Barry K."/>
            <person name="Grigoriev I.V."/>
            <person name="Miller A.N."/>
            <person name="O'Donnell K."/>
            <person name="Stajich J.E."/>
            <person name="Bonito G."/>
        </authorList>
    </citation>
    <scope>NUCLEOTIDE SEQUENCE</scope>
    <source>
        <strain evidence="4">NVP60</strain>
    </source>
</reference>
<dbReference type="CDD" id="cd03144">
    <property type="entry name" value="GATase1_ScBLP_like"/>
    <property type="match status" value="1"/>
</dbReference>
<dbReference type="CDD" id="cd16442">
    <property type="entry name" value="BPL"/>
    <property type="match status" value="1"/>
</dbReference>
<organism evidence="4 5">
    <name type="scientific">Linnemannia gamsii</name>
    <dbReference type="NCBI Taxonomy" id="64522"/>
    <lineage>
        <taxon>Eukaryota</taxon>
        <taxon>Fungi</taxon>
        <taxon>Fungi incertae sedis</taxon>
        <taxon>Mucoromycota</taxon>
        <taxon>Mortierellomycotina</taxon>
        <taxon>Mortierellomycetes</taxon>
        <taxon>Mortierellales</taxon>
        <taxon>Mortierellaceae</taxon>
        <taxon>Linnemannia</taxon>
    </lineage>
</organism>
<dbReference type="GO" id="GO:0004077">
    <property type="term" value="F:biotin--[biotin carboxyl-carrier protein] ligase activity"/>
    <property type="evidence" value="ECO:0007669"/>
    <property type="project" value="InterPro"/>
</dbReference>
<dbReference type="Proteomes" id="UP000823405">
    <property type="component" value="Unassembled WGS sequence"/>
</dbReference>
<evidence type="ECO:0000313" key="5">
    <source>
        <dbReference type="Proteomes" id="UP000823405"/>
    </source>
</evidence>
<dbReference type="Pfam" id="PF03099">
    <property type="entry name" value="BPL_LplA_LipB"/>
    <property type="match status" value="1"/>
</dbReference>
<dbReference type="InterPro" id="IPR029062">
    <property type="entry name" value="Class_I_gatase-like"/>
</dbReference>
<dbReference type="GO" id="GO:0005737">
    <property type="term" value="C:cytoplasm"/>
    <property type="evidence" value="ECO:0007669"/>
    <property type="project" value="TreeGrafter"/>
</dbReference>
<evidence type="ECO:0000256" key="2">
    <source>
        <dbReference type="ARBA" id="ARBA00022598"/>
    </source>
</evidence>
<protein>
    <submittedName>
        <fullName evidence="4">Biotin holocarboxylase synthetase</fullName>
    </submittedName>
</protein>
<dbReference type="EMBL" id="JAAAIN010002670">
    <property type="protein sequence ID" value="KAG0291079.1"/>
    <property type="molecule type" value="Genomic_DNA"/>
</dbReference>
<evidence type="ECO:0000256" key="1">
    <source>
        <dbReference type="ARBA" id="ARBA00009934"/>
    </source>
</evidence>
<dbReference type="InterPro" id="IPR004408">
    <property type="entry name" value="Biotin_CoA_COase_ligase"/>
</dbReference>
<dbReference type="Gene3D" id="3.40.50.880">
    <property type="match status" value="1"/>
</dbReference>
<keyword evidence="2" id="KW-0436">Ligase</keyword>
<dbReference type="AlphaFoldDB" id="A0A9P6QRS8"/>
<proteinExistence type="inferred from homology"/>
<dbReference type="Pfam" id="PF09825">
    <property type="entry name" value="BPL_N"/>
    <property type="match status" value="1"/>
</dbReference>
<sequence>MNVLVYSGEGTSRASLAHTVRTLRSLVGHHYDVMKIDAKGLTTEPWEESTSLLVIPGGRDIPYTRDLNGAANDKIRAYVAAGGRFWGICAGAYFSSDRIVFEVGTPLEVQGTRELKFFAGECRGVVYPGFVYDSEQGANAVGIRLVEEQFGGDKLGFGETRVYFNGGGYFVGAEKQPGCSVLAWYSDAESSEGRKAAMIACQVGQGMALLTGVHPEYDPAHLDAGNPEYGPLPNVVSQLLETDQQRLLLVRSLLKKLGLKLSQPEVPQAAAAQDAAPVALPPGAILGIPDLTPLYLASVEPAYTTLLVHSLRSIATPEGLIKEPNDTFQLIASPQHTIPVHTSTLSETAEGESEEKVIKNLIICHNGGPPASTTPQFAMNDYFQHLKKIRPPTQNFTFGNSLLYGEVVSSTQTMLDKNFSLCQHLPTGFVCNATIQTAGRGRGRNSWISPPGCLQFSMVLRHPFQARHASAVFVQYLVALAVVESVCSLPGYEELPLKLKWPNDIYAEAPLEEGEEPAPEGTAPRMVKVGGVLVNSNFSGSEFLLVAGCGINTTNPNPTTSINHLIRYHNKKTGKNLALFTQETLLAHILVKLEQMYNTFLLGNGTGFAQLEQTYYKRWLHTNAFVTLTTMTPHRRVRIQGITLDYGLLKTVGVDEQGRDIDGDEFRLQPDGNSFDMLKGLISTKS</sequence>
<evidence type="ECO:0000259" key="3">
    <source>
        <dbReference type="PROSITE" id="PS51733"/>
    </source>
</evidence>
<dbReference type="InterPro" id="IPR019197">
    <property type="entry name" value="Biotin-prot_ligase_N"/>
</dbReference>
<dbReference type="InterPro" id="IPR045864">
    <property type="entry name" value="aa-tRNA-synth_II/BPL/LPL"/>
</dbReference>